<proteinExistence type="inferred from homology"/>
<dbReference type="Pfam" id="PF09084">
    <property type="entry name" value="NMT1"/>
    <property type="match status" value="1"/>
</dbReference>
<evidence type="ECO:0000256" key="6">
    <source>
        <dbReference type="ARBA" id="ARBA00022723"/>
    </source>
</evidence>
<comment type="catalytic activity">
    <reaction evidence="11">
        <text>N(6)-(pyridoxal phosphate)-L-lysyl-[4-amino-5-hydroxymethyl-2-methylpyrimidine phosphate synthase] + L-histidyl-[4-amino-5-hydroxymethyl-2-methylpyrimidine phosphate synthase] + 2 Fe(3+) + 4 H2O = L-lysyl-[4-amino-5-hydroxymethyl-2-methylpyrimidine phosphate synthase] + (2S)-2-amino-5-hydroxy-4-oxopentanoyl-[4-amino-5-hydroxymethyl-2-methylpyrimidine phosphate synthase] + 4-amino-2-methyl-5-(phosphooxymethyl)pyrimidine + 3-oxopropanoate + 2 Fe(2+) + 2 H(+)</text>
        <dbReference type="Rhea" id="RHEA:65756"/>
        <dbReference type="Rhea" id="RHEA-COMP:16892"/>
        <dbReference type="Rhea" id="RHEA-COMP:16893"/>
        <dbReference type="Rhea" id="RHEA-COMP:16894"/>
        <dbReference type="Rhea" id="RHEA-COMP:16895"/>
        <dbReference type="ChEBI" id="CHEBI:15377"/>
        <dbReference type="ChEBI" id="CHEBI:15378"/>
        <dbReference type="ChEBI" id="CHEBI:29033"/>
        <dbReference type="ChEBI" id="CHEBI:29034"/>
        <dbReference type="ChEBI" id="CHEBI:29969"/>
        <dbReference type="ChEBI" id="CHEBI:29979"/>
        <dbReference type="ChEBI" id="CHEBI:33190"/>
        <dbReference type="ChEBI" id="CHEBI:58354"/>
        <dbReference type="ChEBI" id="CHEBI:143915"/>
        <dbReference type="ChEBI" id="CHEBI:157692"/>
    </reaction>
    <physiologicalReaction direction="left-to-right" evidence="11">
        <dbReference type="Rhea" id="RHEA:65757"/>
    </physiologicalReaction>
</comment>
<evidence type="ECO:0000256" key="8">
    <source>
        <dbReference type="ARBA" id="ARBA00022977"/>
    </source>
</evidence>
<evidence type="ECO:0000313" key="13">
    <source>
        <dbReference type="EMBL" id="PRP75506.1"/>
    </source>
</evidence>
<comment type="pathway">
    <text evidence="2">Cofactor biosynthesis; thiamine diphosphate biosynthesis.</text>
</comment>
<evidence type="ECO:0000256" key="7">
    <source>
        <dbReference type="ARBA" id="ARBA00022898"/>
    </source>
</evidence>
<feature type="domain" description="SsuA/THI5-like" evidence="12">
    <location>
        <begin position="13"/>
        <end position="226"/>
    </location>
</feature>
<dbReference type="GO" id="GO:0046872">
    <property type="term" value="F:metal ion binding"/>
    <property type="evidence" value="ECO:0007669"/>
    <property type="project" value="UniProtKB-KW"/>
</dbReference>
<dbReference type="OrthoDB" id="434407at2759"/>
<dbReference type="PANTHER" id="PTHR31528:SF1">
    <property type="entry name" value="4-AMINO-5-HYDROXYMETHYL-2-METHYLPYRIMIDINE PHOSPHATE SYNTHASE THI11-RELATED"/>
    <property type="match status" value="1"/>
</dbReference>
<keyword evidence="8" id="KW-0784">Thiamine biosynthesis</keyword>
<evidence type="ECO:0000313" key="14">
    <source>
        <dbReference type="Proteomes" id="UP000241769"/>
    </source>
</evidence>
<evidence type="ECO:0000256" key="1">
    <source>
        <dbReference type="ARBA" id="ARBA00003469"/>
    </source>
</evidence>
<name>A0A2P6MV34_9EUKA</name>
<dbReference type="GO" id="GO:0009229">
    <property type="term" value="P:thiamine diphosphate biosynthetic process"/>
    <property type="evidence" value="ECO:0007669"/>
    <property type="project" value="UniProtKB-UniPathway"/>
</dbReference>
<evidence type="ECO:0000259" key="12">
    <source>
        <dbReference type="Pfam" id="PF09084"/>
    </source>
</evidence>
<evidence type="ECO:0000256" key="2">
    <source>
        <dbReference type="ARBA" id="ARBA00004948"/>
    </source>
</evidence>
<dbReference type="GO" id="GO:0016740">
    <property type="term" value="F:transferase activity"/>
    <property type="evidence" value="ECO:0007669"/>
    <property type="project" value="UniProtKB-KW"/>
</dbReference>
<dbReference type="Gene3D" id="3.40.190.10">
    <property type="entry name" value="Periplasmic binding protein-like II"/>
    <property type="match status" value="2"/>
</dbReference>
<dbReference type="InterPro" id="IPR015168">
    <property type="entry name" value="SsuA/THI5"/>
</dbReference>
<comment type="function">
    <text evidence="1">Responsible for the formation of the pyrimidine heterocycle in the thiamine biosynthesis pathway. Catalyzes the formation of hydroxymethylpyrimidine phosphate (HMP-P) from histidine and pyridoxal phosphate (PLP). The protein uses PLP and the active site histidine to form HMP-P, generating an inactive enzyme. The enzyme can only undergo a single turnover, which suggests it is a suicide enzyme.</text>
</comment>
<dbReference type="PANTHER" id="PTHR31528">
    <property type="entry name" value="4-AMINO-5-HYDROXYMETHYL-2-METHYLPYRIMIDINE PHOSPHATE SYNTHASE THI11-RELATED"/>
    <property type="match status" value="1"/>
</dbReference>
<evidence type="ECO:0000256" key="3">
    <source>
        <dbReference type="ARBA" id="ARBA00009406"/>
    </source>
</evidence>
<evidence type="ECO:0000256" key="10">
    <source>
        <dbReference type="ARBA" id="ARBA00033171"/>
    </source>
</evidence>
<sequence length="295" mass="33579">MSKVRVALDWTPNTIHLPLIIARDRGFYKEVGLDVELTDPSQDNYSKTPARKLVEGSVDLAVCPSESVIAFTSSHKKIQAVATLLAKDASVIASLPSYKRPRDLSGRRYASYGARYEDAIINHVIHRDGGSSPATVVQPPKLEIWKALQAEEVDFTWIFLPWEGVQARRANVQLSTFHLKDYDVPYGYSPVLARDPAGALSDDVLTKFMIATRRGFQLLRDSREEAVDIMCHHCSEDREMIRESLSCIEEYCVEEDGSYGTMKEEKWRDFIDFLKGRRLVEELTVEELFTNRFVQ</sequence>
<keyword evidence="6" id="KW-0479">Metal-binding</keyword>
<evidence type="ECO:0000256" key="11">
    <source>
        <dbReference type="ARBA" id="ARBA00048179"/>
    </source>
</evidence>
<keyword evidence="9" id="KW-0408">Iron</keyword>
<gene>
    <name evidence="13" type="ORF">PROFUN_10684</name>
</gene>
<evidence type="ECO:0000256" key="4">
    <source>
        <dbReference type="ARBA" id="ARBA00011738"/>
    </source>
</evidence>
<accession>A0A2P6MV34</accession>
<organism evidence="13 14">
    <name type="scientific">Planoprotostelium fungivorum</name>
    <dbReference type="NCBI Taxonomy" id="1890364"/>
    <lineage>
        <taxon>Eukaryota</taxon>
        <taxon>Amoebozoa</taxon>
        <taxon>Evosea</taxon>
        <taxon>Variosea</taxon>
        <taxon>Cavosteliida</taxon>
        <taxon>Cavosteliaceae</taxon>
        <taxon>Planoprotostelium</taxon>
    </lineage>
</organism>
<comment type="subunit">
    <text evidence="4">Homodimer.</text>
</comment>
<comment type="caution">
    <text evidence="13">The sequence shown here is derived from an EMBL/GenBank/DDBJ whole genome shotgun (WGS) entry which is preliminary data.</text>
</comment>
<evidence type="ECO:0000256" key="9">
    <source>
        <dbReference type="ARBA" id="ARBA00023004"/>
    </source>
</evidence>
<dbReference type="InterPro" id="IPR027939">
    <property type="entry name" value="NMT1/THI5"/>
</dbReference>
<evidence type="ECO:0000256" key="5">
    <source>
        <dbReference type="ARBA" id="ARBA00022679"/>
    </source>
</evidence>
<keyword evidence="5" id="KW-0808">Transferase</keyword>
<dbReference type="UniPathway" id="UPA00060"/>
<dbReference type="Proteomes" id="UP000241769">
    <property type="component" value="Unassembled WGS sequence"/>
</dbReference>
<dbReference type="InParanoid" id="A0A2P6MV34"/>
<dbReference type="AlphaFoldDB" id="A0A2P6MV34"/>
<protein>
    <recommendedName>
        <fullName evidence="10">Thiamine pyrimidine synthase</fullName>
    </recommendedName>
</protein>
<comment type="similarity">
    <text evidence="3">Belongs to the NMT1/THI5 family.</text>
</comment>
<keyword evidence="14" id="KW-1185">Reference proteome</keyword>
<keyword evidence="7" id="KW-0663">Pyridoxal phosphate</keyword>
<dbReference type="GO" id="GO:0009228">
    <property type="term" value="P:thiamine biosynthetic process"/>
    <property type="evidence" value="ECO:0007669"/>
    <property type="project" value="UniProtKB-KW"/>
</dbReference>
<dbReference type="SUPFAM" id="SSF53850">
    <property type="entry name" value="Periplasmic binding protein-like II"/>
    <property type="match status" value="1"/>
</dbReference>
<dbReference type="EMBL" id="MDYQ01000380">
    <property type="protein sequence ID" value="PRP75506.1"/>
    <property type="molecule type" value="Genomic_DNA"/>
</dbReference>
<reference evidence="13 14" key="1">
    <citation type="journal article" date="2018" name="Genome Biol. Evol.">
        <title>Multiple Roots of Fruiting Body Formation in Amoebozoa.</title>
        <authorList>
            <person name="Hillmann F."/>
            <person name="Forbes G."/>
            <person name="Novohradska S."/>
            <person name="Ferling I."/>
            <person name="Riege K."/>
            <person name="Groth M."/>
            <person name="Westermann M."/>
            <person name="Marz M."/>
            <person name="Spaller T."/>
            <person name="Winckler T."/>
            <person name="Schaap P."/>
            <person name="Glockner G."/>
        </authorList>
    </citation>
    <scope>NUCLEOTIDE SEQUENCE [LARGE SCALE GENOMIC DNA]</scope>
    <source>
        <strain evidence="13 14">Jena</strain>
    </source>
</reference>